<organism evidence="4 5">
    <name type="scientific">Kaustia mangrovi</name>
    <dbReference type="NCBI Taxonomy" id="2593653"/>
    <lineage>
        <taxon>Bacteria</taxon>
        <taxon>Pseudomonadati</taxon>
        <taxon>Pseudomonadota</taxon>
        <taxon>Alphaproteobacteria</taxon>
        <taxon>Hyphomicrobiales</taxon>
        <taxon>Parvibaculaceae</taxon>
        <taxon>Kaustia</taxon>
    </lineage>
</organism>
<evidence type="ECO:0000256" key="2">
    <source>
        <dbReference type="ARBA" id="ARBA00023315"/>
    </source>
</evidence>
<accession>A0A7S8HDL7</accession>
<dbReference type="AlphaFoldDB" id="A0A7S8HDL7"/>
<keyword evidence="5" id="KW-1185">Reference proteome</keyword>
<protein>
    <submittedName>
        <fullName evidence="4">N-acetyltransferase family protein</fullName>
    </submittedName>
</protein>
<feature type="domain" description="N-acetyltransferase" evidence="3">
    <location>
        <begin position="2"/>
        <end position="162"/>
    </location>
</feature>
<dbReference type="Gene3D" id="3.40.630.30">
    <property type="match status" value="1"/>
</dbReference>
<dbReference type="PANTHER" id="PTHR43072:SF23">
    <property type="entry name" value="UPF0039 PROTEIN C11D3.02C"/>
    <property type="match status" value="1"/>
</dbReference>
<dbReference type="InterPro" id="IPR016181">
    <property type="entry name" value="Acyl_CoA_acyltransferase"/>
</dbReference>
<evidence type="ECO:0000313" key="4">
    <source>
        <dbReference type="EMBL" id="QPC44791.1"/>
    </source>
</evidence>
<reference evidence="4 5" key="1">
    <citation type="submission" date="2020-06" db="EMBL/GenBank/DDBJ databases">
        <title>Genome sequence of 2 isolates from Red Sea Mangroves.</title>
        <authorList>
            <person name="Sefrji F."/>
            <person name="Michoud G."/>
            <person name="Merlino G."/>
            <person name="Daffonchio D."/>
        </authorList>
    </citation>
    <scope>NUCLEOTIDE SEQUENCE [LARGE SCALE GENOMIC DNA]</scope>
    <source>
        <strain evidence="4 5">R1DC25</strain>
    </source>
</reference>
<dbReference type="Pfam" id="PF00583">
    <property type="entry name" value="Acetyltransf_1"/>
    <property type="match status" value="1"/>
</dbReference>
<dbReference type="InterPro" id="IPR000182">
    <property type="entry name" value="GNAT_dom"/>
</dbReference>
<proteinExistence type="predicted"/>
<gene>
    <name evidence="4" type="ORF">HW532_20060</name>
</gene>
<evidence type="ECO:0000256" key="1">
    <source>
        <dbReference type="ARBA" id="ARBA00022679"/>
    </source>
</evidence>
<dbReference type="PANTHER" id="PTHR43072">
    <property type="entry name" value="N-ACETYLTRANSFERASE"/>
    <property type="match status" value="1"/>
</dbReference>
<evidence type="ECO:0000259" key="3">
    <source>
        <dbReference type="PROSITE" id="PS51186"/>
    </source>
</evidence>
<dbReference type="KEGG" id="kmn:HW532_20060"/>
<keyword evidence="1 4" id="KW-0808">Transferase</keyword>
<sequence>MDTIRPAEEGDLADLVALYNHYVANTAITFDIEPCTVETRRPWFDQFAPSGRYRLLVLENDGGELVGYASSAPLKPKRAYETSVETTIYLAPSAGGGGRGTRLYGALLEALEAEDVHRAYGVIALPNAASVRLHEKLGFRPLMVLDEVGRKFGRYVSVQWFERAVG</sequence>
<dbReference type="GO" id="GO:0016747">
    <property type="term" value="F:acyltransferase activity, transferring groups other than amino-acyl groups"/>
    <property type="evidence" value="ECO:0007669"/>
    <property type="project" value="InterPro"/>
</dbReference>
<dbReference type="SUPFAM" id="SSF55729">
    <property type="entry name" value="Acyl-CoA N-acyltransferases (Nat)"/>
    <property type="match status" value="1"/>
</dbReference>
<dbReference type="Proteomes" id="UP000593594">
    <property type="component" value="Chromosome"/>
</dbReference>
<keyword evidence="2" id="KW-0012">Acyltransferase</keyword>
<dbReference type="EMBL" id="CP058214">
    <property type="protein sequence ID" value="QPC44791.1"/>
    <property type="molecule type" value="Genomic_DNA"/>
</dbReference>
<evidence type="ECO:0000313" key="5">
    <source>
        <dbReference type="Proteomes" id="UP000593594"/>
    </source>
</evidence>
<name>A0A7S8HDL7_9HYPH</name>
<dbReference type="RefSeq" id="WP_213162160.1">
    <property type="nucleotide sequence ID" value="NZ_CP058214.1"/>
</dbReference>
<dbReference type="PROSITE" id="PS51186">
    <property type="entry name" value="GNAT"/>
    <property type="match status" value="1"/>
</dbReference>